<dbReference type="CDD" id="cd00130">
    <property type="entry name" value="PAS"/>
    <property type="match status" value="1"/>
</dbReference>
<dbReference type="InterPro" id="IPR003661">
    <property type="entry name" value="HisK_dim/P_dom"/>
</dbReference>
<evidence type="ECO:0000256" key="2">
    <source>
        <dbReference type="ARBA" id="ARBA00012438"/>
    </source>
</evidence>
<keyword evidence="8" id="KW-0732">Signal</keyword>
<dbReference type="PRINTS" id="PR00344">
    <property type="entry name" value="BCTRLSENSOR"/>
</dbReference>
<evidence type="ECO:0000259" key="10">
    <source>
        <dbReference type="SMART" id="SM00388"/>
    </source>
</evidence>
<dbReference type="SMART" id="SM00388">
    <property type="entry name" value="HisKA"/>
    <property type="match status" value="1"/>
</dbReference>
<dbReference type="InterPro" id="IPR036890">
    <property type="entry name" value="HATPase_C_sf"/>
</dbReference>
<dbReference type="FunFam" id="3.30.565.10:FF:000010">
    <property type="entry name" value="Sensor histidine kinase RcsC"/>
    <property type="match status" value="1"/>
</dbReference>
<name>A0AAF0I4N1_9BACT</name>
<dbReference type="KEGG" id="slom:PXH66_08700"/>
<evidence type="ECO:0000256" key="6">
    <source>
        <dbReference type="SAM" id="Coils"/>
    </source>
</evidence>
<evidence type="ECO:0000259" key="9">
    <source>
        <dbReference type="SMART" id="SM00387"/>
    </source>
</evidence>
<dbReference type="Gene3D" id="1.10.287.130">
    <property type="match status" value="1"/>
</dbReference>
<dbReference type="EMBL" id="CP119075">
    <property type="protein sequence ID" value="WED66928.1"/>
    <property type="molecule type" value="Genomic_DNA"/>
</dbReference>
<dbReference type="PANTHER" id="PTHR43047">
    <property type="entry name" value="TWO-COMPONENT HISTIDINE PROTEIN KINASE"/>
    <property type="match status" value="1"/>
</dbReference>
<evidence type="ECO:0000256" key="1">
    <source>
        <dbReference type="ARBA" id="ARBA00000085"/>
    </source>
</evidence>
<organism evidence="11 12">
    <name type="scientific">Synoicihabitans lomoniglobus</name>
    <dbReference type="NCBI Taxonomy" id="2909285"/>
    <lineage>
        <taxon>Bacteria</taxon>
        <taxon>Pseudomonadati</taxon>
        <taxon>Verrucomicrobiota</taxon>
        <taxon>Opitutia</taxon>
        <taxon>Opitutales</taxon>
        <taxon>Opitutaceae</taxon>
        <taxon>Synoicihabitans</taxon>
    </lineage>
</organism>
<evidence type="ECO:0000256" key="8">
    <source>
        <dbReference type="SAM" id="SignalP"/>
    </source>
</evidence>
<feature type="chain" id="PRO_5042077916" description="histidine kinase" evidence="8">
    <location>
        <begin position="28"/>
        <end position="513"/>
    </location>
</feature>
<dbReference type="InterPro" id="IPR003594">
    <property type="entry name" value="HATPase_dom"/>
</dbReference>
<keyword evidence="11" id="KW-0547">Nucleotide-binding</keyword>
<dbReference type="CDD" id="cd16922">
    <property type="entry name" value="HATPase_EvgS-ArcB-TorS-like"/>
    <property type="match status" value="1"/>
</dbReference>
<feature type="coiled-coil region" evidence="6">
    <location>
        <begin position="102"/>
        <end position="129"/>
    </location>
</feature>
<dbReference type="Gene3D" id="3.30.450.20">
    <property type="entry name" value="PAS domain"/>
    <property type="match status" value="1"/>
</dbReference>
<dbReference type="EC" id="2.7.13.3" evidence="2"/>
<keyword evidence="5" id="KW-0418">Kinase</keyword>
<dbReference type="GO" id="GO:0000155">
    <property type="term" value="F:phosphorelay sensor kinase activity"/>
    <property type="evidence" value="ECO:0007669"/>
    <property type="project" value="InterPro"/>
</dbReference>
<dbReference type="Pfam" id="PF00512">
    <property type="entry name" value="HisKA"/>
    <property type="match status" value="1"/>
</dbReference>
<dbReference type="Proteomes" id="UP001218638">
    <property type="component" value="Chromosome"/>
</dbReference>
<evidence type="ECO:0000313" key="12">
    <source>
        <dbReference type="Proteomes" id="UP001218638"/>
    </source>
</evidence>
<feature type="transmembrane region" description="Helical" evidence="7">
    <location>
        <begin position="37"/>
        <end position="60"/>
    </location>
</feature>
<keyword evidence="7" id="KW-0812">Transmembrane</keyword>
<keyword evidence="4" id="KW-0808">Transferase</keyword>
<dbReference type="CDD" id="cd00082">
    <property type="entry name" value="HisKA"/>
    <property type="match status" value="1"/>
</dbReference>
<evidence type="ECO:0000256" key="3">
    <source>
        <dbReference type="ARBA" id="ARBA00022553"/>
    </source>
</evidence>
<dbReference type="SUPFAM" id="SSF47384">
    <property type="entry name" value="Homodimeric domain of signal transducing histidine kinase"/>
    <property type="match status" value="1"/>
</dbReference>
<keyword evidence="12" id="KW-1185">Reference proteome</keyword>
<keyword evidence="3" id="KW-0597">Phosphoprotein</keyword>
<dbReference type="RefSeq" id="WP_330927660.1">
    <property type="nucleotide sequence ID" value="NZ_CP119075.1"/>
</dbReference>
<dbReference type="NCBIfam" id="TIGR00229">
    <property type="entry name" value="sensory_box"/>
    <property type="match status" value="1"/>
</dbReference>
<protein>
    <recommendedName>
        <fullName evidence="2">histidine kinase</fullName>
        <ecNumber evidence="2">2.7.13.3</ecNumber>
    </recommendedName>
</protein>
<comment type="catalytic activity">
    <reaction evidence="1">
        <text>ATP + protein L-histidine = ADP + protein N-phospho-L-histidine.</text>
        <dbReference type="EC" id="2.7.13.3"/>
    </reaction>
</comment>
<evidence type="ECO:0000256" key="4">
    <source>
        <dbReference type="ARBA" id="ARBA00022679"/>
    </source>
</evidence>
<evidence type="ECO:0000256" key="5">
    <source>
        <dbReference type="ARBA" id="ARBA00022777"/>
    </source>
</evidence>
<reference evidence="11" key="1">
    <citation type="submission" date="2023-03" db="EMBL/GenBank/DDBJ databases">
        <title>Lomoglobus Profundus gen. nov., sp. nov., a novel member of the phylum Verrucomicrobia, isolated from deep-marine sediment of South China Sea.</title>
        <authorList>
            <person name="Ahmad T."/>
            <person name="Ishaq S.E."/>
            <person name="Wang F."/>
        </authorList>
    </citation>
    <scope>NUCLEOTIDE SEQUENCE</scope>
    <source>
        <strain evidence="11">LMO-M01</strain>
    </source>
</reference>
<keyword evidence="7" id="KW-1133">Transmembrane helix</keyword>
<dbReference type="Gene3D" id="3.30.565.10">
    <property type="entry name" value="Histidine kinase-like ATPase, C-terminal domain"/>
    <property type="match status" value="1"/>
</dbReference>
<dbReference type="SMART" id="SM00387">
    <property type="entry name" value="HATPase_c"/>
    <property type="match status" value="1"/>
</dbReference>
<evidence type="ECO:0000313" key="11">
    <source>
        <dbReference type="EMBL" id="WED66928.1"/>
    </source>
</evidence>
<proteinExistence type="predicted"/>
<dbReference type="InterPro" id="IPR035965">
    <property type="entry name" value="PAS-like_dom_sf"/>
</dbReference>
<keyword evidence="11" id="KW-0067">ATP-binding</keyword>
<evidence type="ECO:0000256" key="7">
    <source>
        <dbReference type="SAM" id="Phobius"/>
    </source>
</evidence>
<dbReference type="GO" id="GO:0005524">
    <property type="term" value="F:ATP binding"/>
    <property type="evidence" value="ECO:0007669"/>
    <property type="project" value="UniProtKB-KW"/>
</dbReference>
<dbReference type="SUPFAM" id="SSF55874">
    <property type="entry name" value="ATPase domain of HSP90 chaperone/DNA topoisomerase II/histidine kinase"/>
    <property type="match status" value="1"/>
</dbReference>
<dbReference type="AlphaFoldDB" id="A0AAF0I4N1"/>
<dbReference type="InterPro" id="IPR000014">
    <property type="entry name" value="PAS"/>
</dbReference>
<dbReference type="SUPFAM" id="SSF55785">
    <property type="entry name" value="PYP-like sensor domain (PAS domain)"/>
    <property type="match status" value="1"/>
</dbReference>
<dbReference type="Gene3D" id="6.10.340.10">
    <property type="match status" value="1"/>
</dbReference>
<dbReference type="Pfam" id="PF02518">
    <property type="entry name" value="HATPase_c"/>
    <property type="match status" value="1"/>
</dbReference>
<feature type="domain" description="Signal transduction histidine kinase dimerisation/phosphoacceptor" evidence="10">
    <location>
        <begin position="256"/>
        <end position="321"/>
    </location>
</feature>
<dbReference type="InterPro" id="IPR004358">
    <property type="entry name" value="Sig_transdc_His_kin-like_C"/>
</dbReference>
<keyword evidence="7" id="KW-0472">Membrane</keyword>
<accession>A0AAF0I4N1</accession>
<keyword evidence="6" id="KW-0175">Coiled coil</keyword>
<dbReference type="InterPro" id="IPR036097">
    <property type="entry name" value="HisK_dim/P_sf"/>
</dbReference>
<sequence length="513" mass="56252">MGDLLQRKTAMIMALALSLAATLVALATDENLRERLGTTYWLLGLAIIGSILLVLAGYVWDRTLMIKLREINRTAKQQGGSRNFDADDEAETAYVLPDEPELEQGQDEIMGLARQIERMAQNLQKVEASYRGIVEDQVDLICRYRADGKITFVNSAFAKFYGQKRRQILGSVFPIFEQGYPTRDFQGNLPDKASFEVALTNHEGTPNAFMWTHRAIKSQSGALLEYQAVGHDIGARKQAEAALIEAKNAAESADRAKSEFLAVVSHEIRTPINAVIGFAKLMRETPLTADQIEYISNIHQSGMTLETLIADILDVSRLEAGQLEVKKTAFALRECMQEIQRSFGNVARDLGIDFSLKVDPGVPVIVNGDQGRLRQVLMNIIGNALKFTEHGSVSVSVSCSRGEDIPDSDQKQLRLFVSVTDTGIGIPENRVKELFKPFSQLDSSSTRRRGGTGLGLVISKRLCELMGGAISVESKLGQGSTFRFSLSLTYLRGDSQPPVAAPRVSPSPSPSAA</sequence>
<gene>
    <name evidence="11" type="ORF">PXH66_08700</name>
</gene>
<feature type="signal peptide" evidence="8">
    <location>
        <begin position="1"/>
        <end position="27"/>
    </location>
</feature>
<feature type="domain" description="Histidine kinase/HSP90-like ATPase" evidence="9">
    <location>
        <begin position="368"/>
        <end position="490"/>
    </location>
</feature>